<evidence type="ECO:0000256" key="1">
    <source>
        <dbReference type="SAM" id="MobiDB-lite"/>
    </source>
</evidence>
<feature type="compositionally biased region" description="Low complexity" evidence="1">
    <location>
        <begin position="1212"/>
        <end position="1227"/>
    </location>
</feature>
<feature type="region of interest" description="Disordered" evidence="1">
    <location>
        <begin position="937"/>
        <end position="989"/>
    </location>
</feature>
<feature type="compositionally biased region" description="Basic and acidic residues" evidence="1">
    <location>
        <begin position="509"/>
        <end position="519"/>
    </location>
</feature>
<dbReference type="EMBL" id="KI965475">
    <property type="protein sequence ID" value="EUD65929.1"/>
    <property type="molecule type" value="Genomic_DNA"/>
</dbReference>
<dbReference type="Pfam" id="PF14418">
    <property type="entry name" value="OHA"/>
    <property type="match status" value="1"/>
</dbReference>
<dbReference type="GeneID" id="20038927"/>
<evidence type="ECO:0000313" key="3">
    <source>
        <dbReference type="EMBL" id="EUD65929.1"/>
    </source>
</evidence>
<feature type="region of interest" description="Disordered" evidence="1">
    <location>
        <begin position="1"/>
        <end position="52"/>
    </location>
</feature>
<feature type="compositionally biased region" description="Low complexity" evidence="1">
    <location>
        <begin position="971"/>
        <end position="983"/>
    </location>
</feature>
<name>W7A9V0_9APIC</name>
<protein>
    <recommendedName>
        <fullName evidence="2">HTH OST-type domain-containing protein</fullName>
    </recommendedName>
</protein>
<evidence type="ECO:0000259" key="2">
    <source>
        <dbReference type="PROSITE" id="PS51644"/>
    </source>
</evidence>
<dbReference type="RefSeq" id="XP_008817467.1">
    <property type="nucleotide sequence ID" value="XM_008819245.1"/>
</dbReference>
<dbReference type="PROSITE" id="PS51644">
    <property type="entry name" value="HTH_OST"/>
    <property type="match status" value="1"/>
</dbReference>
<feature type="domain" description="HTH OST-type" evidence="2">
    <location>
        <begin position="1471"/>
        <end position="1545"/>
    </location>
</feature>
<reference evidence="3 4" key="1">
    <citation type="submission" date="2013-02" db="EMBL/GenBank/DDBJ databases">
        <title>The Genome Sequence of Plasmodium inui San Antonio 1.</title>
        <authorList>
            <consortium name="The Broad Institute Genome Sequencing Platform"/>
            <consortium name="The Broad Institute Genome Sequencing Center for Infectious Disease"/>
            <person name="Neafsey D."/>
            <person name="Cheeseman I."/>
            <person name="Volkman S."/>
            <person name="Adams J."/>
            <person name="Walker B."/>
            <person name="Young S.K."/>
            <person name="Zeng Q."/>
            <person name="Gargeya S."/>
            <person name="Fitzgerald M."/>
            <person name="Haas B."/>
            <person name="Abouelleil A."/>
            <person name="Alvarado L."/>
            <person name="Arachchi H.M."/>
            <person name="Berlin A.M."/>
            <person name="Chapman S.B."/>
            <person name="Dewar J."/>
            <person name="Goldberg J."/>
            <person name="Griggs A."/>
            <person name="Gujja S."/>
            <person name="Hansen M."/>
            <person name="Howarth C."/>
            <person name="Imamovic A."/>
            <person name="Larimer J."/>
            <person name="McCowan C."/>
            <person name="Murphy C."/>
            <person name="Neiman D."/>
            <person name="Pearson M."/>
            <person name="Priest M."/>
            <person name="Roberts A."/>
            <person name="Saif S."/>
            <person name="Shea T."/>
            <person name="Sisk P."/>
            <person name="Sykes S."/>
            <person name="Wortman J."/>
            <person name="Nusbaum C."/>
            <person name="Birren B."/>
        </authorList>
    </citation>
    <scope>NUCLEOTIDE SEQUENCE [LARGE SCALE GENOMIC DNA]</scope>
    <source>
        <strain evidence="3 4">San Antonio 1</strain>
    </source>
</reference>
<gene>
    <name evidence="3" type="ORF">C922_03653</name>
</gene>
<sequence length="1545" mass="171377">MKKTSKRNNQNATTPRKNGMAKDVETTIESTQRKSKENEKAEMRKTSGENDQVENFNYIKSYLSEIFELAKSDDSVTSKRDGNVKSTHNKSSEFGETISRLQTKNNSLNVEWDLDNTYEFETMESGSYPNGAVQLVGEAANVGEASAGASLRGGNCAHALRLKKALTSGDEREYNIFGSKSLFNHFGSFNRNGNPGVWLMKNEEIYNAPKGKSVQNGVSMKMAEGRGEHLIDDVVRGVCPMEPSGNFDTLEGGGDDNADDAFPMSGSSLEQERYSTNVELLLAQLGGSNGHIGGLETLQTGKPQELNKNLFQVLSGSNREFLCNYIRKYREMGECEEEAVIEGAHVEGEDMEERVQGEDALPFDGYEKGKSVCFDLPTLENSLILSHHTIETYVKSDRGNEAGIGFKWESSRSSGENLRPSGEEIVKTERVGTSGDSVNEENGVKVKHDLRGMMDHRDDTNAGEYKREGYEYTDSNAPNGQDVPNAPSLFFIPEWVGTDQGETCMQGKGLDKGDREGKRSATTPPSHVAPPDEWDEKTPSVGPNTKECTTSELYINLLQLLNDESHNVKVENTNDEIVMHTGKSLFSGETHAYYQGDILRHVAQEEGGRHSHLDDQHTGGNDPFAHRANYESVRNYANGLSGVDDGAKMSQVERGVTMGDITSAALPVKNYFKYPTTPFPILHDNAPGSFRNGGQSTHGSPHPIAKKKNVMFEALKNKIGFLLDNEDDEVLLSQYIMDSIGDYNRSKWGRGASGRESMQVGRPSVGERAGLVFNRVEGASEIATGTELQIGYAKERTQNGILKSETINYNWNGAAEQLREVDLRGQNHHTSNLLLGRGQTDTYNYRYSQMDRVRGGSPPEGAELAAIREDKWRADKFNDGTPHVRNRTERSSIANLKLFLANSLVANNISNSRAVAVEAGIPSGQISKHISKHISDYTSGQRNSLGRGTPGGDSAFGQNGDDTEAGWNAGPVSPASPVLPSSPTHISSSDVPVKALEGRNSANVGSFPWGDYSIERGDAIRGSLRTANKEEDNEEQLRKINENLLLLSRRNSRSLRRSDVSRVEEGESAAKDASPNGYVVPLHGMNSLMRIPQSAHRDGSLATKGGNSFLKRDSANLKIHQPYGGGVGSDTLSGVVGSFEKGHFIDEVGSNWSRWNFKGRERDIEEAKREGILFGGRREDLSFSSRGKGAFEDSRNNSLWNRNVVSGSSITRGSYSGRNNHSSSSNGRLDRLKSQERRGMSNTRGKKKSIEARHQLSAQALKACLSKEDEQDLEDLLNSLYDDRIIPLIINLKGRADEYNFRDLIKNNIRNAYGLFPEKYTVKENYSSSSSSPSPSSTSSSDNYLVHFAHRKVDDDYFFSINDSVDRYDPSVWNQFEKYLLEIATSDDPQMYSFTGGRYGMAKELQRRKLPFFQGLYLGQLCHIVHISATRKIIAYENNFIKPISQCRKYEDAKMGILNPRGGDAKNYIASMEELKFYLTAILKSHKRGINISTLKVKMMNIYNKRLCESIFHCVKLVELLQMEELRDVCVVDMESRVLRAVVAR</sequence>
<organism evidence="3 4">
    <name type="scientific">Plasmodium inui San Antonio 1</name>
    <dbReference type="NCBI Taxonomy" id="1237626"/>
    <lineage>
        <taxon>Eukaryota</taxon>
        <taxon>Sar</taxon>
        <taxon>Alveolata</taxon>
        <taxon>Apicomplexa</taxon>
        <taxon>Aconoidasida</taxon>
        <taxon>Haemosporida</taxon>
        <taxon>Plasmodiidae</taxon>
        <taxon>Plasmodium</taxon>
        <taxon>Plasmodium (Plasmodium)</taxon>
    </lineage>
</organism>
<dbReference type="InterPro" id="IPR025677">
    <property type="entry name" value="OST-HTH-assoc_dom"/>
</dbReference>
<feature type="compositionally biased region" description="Basic and acidic residues" evidence="1">
    <location>
        <begin position="20"/>
        <end position="48"/>
    </location>
</feature>
<dbReference type="OrthoDB" id="447390at2759"/>
<keyword evidence="4" id="KW-1185">Reference proteome</keyword>
<feature type="region of interest" description="Disordered" evidence="1">
    <location>
        <begin position="1055"/>
        <end position="1078"/>
    </location>
</feature>
<evidence type="ECO:0000313" key="4">
    <source>
        <dbReference type="Proteomes" id="UP000030640"/>
    </source>
</evidence>
<feature type="compositionally biased region" description="Basic and acidic residues" evidence="1">
    <location>
        <begin position="1228"/>
        <end position="1239"/>
    </location>
</feature>
<feature type="compositionally biased region" description="Polar residues" evidence="1">
    <location>
        <begin position="7"/>
        <end position="16"/>
    </location>
</feature>
<dbReference type="InterPro" id="IPR056022">
    <property type="entry name" value="DUF7602"/>
</dbReference>
<dbReference type="VEuPathDB" id="PlasmoDB:C922_03653"/>
<feature type="compositionally biased region" description="Basic and acidic residues" evidence="1">
    <location>
        <begin position="1056"/>
        <end position="1070"/>
    </location>
</feature>
<dbReference type="Proteomes" id="UP000030640">
    <property type="component" value="Unassembled WGS sequence"/>
</dbReference>
<feature type="region of interest" description="Disordered" evidence="1">
    <location>
        <begin position="1211"/>
        <end position="1252"/>
    </location>
</feature>
<accession>W7A9V0</accession>
<feature type="region of interest" description="Disordered" evidence="1">
    <location>
        <begin position="505"/>
        <end position="544"/>
    </location>
</feature>
<dbReference type="InterPro" id="IPR025605">
    <property type="entry name" value="OST-HTH/LOTUS_dom"/>
</dbReference>
<proteinExistence type="predicted"/>
<feature type="compositionally biased region" description="Polar residues" evidence="1">
    <location>
        <begin position="937"/>
        <end position="946"/>
    </location>
</feature>
<dbReference type="Pfam" id="PF24549">
    <property type="entry name" value="DUF7602"/>
    <property type="match status" value="1"/>
</dbReference>